<dbReference type="CTD" id="64968"/>
<dbReference type="GO" id="GO:0005840">
    <property type="term" value="C:ribosome"/>
    <property type="evidence" value="ECO:0007669"/>
    <property type="project" value="UniProtKB-KW"/>
</dbReference>
<dbReference type="AlphaFoldDB" id="A0AAJ7S9J5"/>
<name>A0AAJ7S9J5_9HYME</name>
<dbReference type="Proteomes" id="UP000694925">
    <property type="component" value="Unplaced"/>
</dbReference>
<evidence type="ECO:0000313" key="1">
    <source>
        <dbReference type="Proteomes" id="UP000694925"/>
    </source>
</evidence>
<keyword evidence="2" id="KW-0687">Ribonucleoprotein</keyword>
<keyword evidence="2" id="KW-0689">Ribosomal protein</keyword>
<organism evidence="1 2">
    <name type="scientific">Ceratina calcarata</name>
    <dbReference type="NCBI Taxonomy" id="156304"/>
    <lineage>
        <taxon>Eukaryota</taxon>
        <taxon>Metazoa</taxon>
        <taxon>Ecdysozoa</taxon>
        <taxon>Arthropoda</taxon>
        <taxon>Hexapoda</taxon>
        <taxon>Insecta</taxon>
        <taxon>Pterygota</taxon>
        <taxon>Neoptera</taxon>
        <taxon>Endopterygota</taxon>
        <taxon>Hymenoptera</taxon>
        <taxon>Apocrita</taxon>
        <taxon>Aculeata</taxon>
        <taxon>Apoidea</taxon>
        <taxon>Anthophila</taxon>
        <taxon>Apidae</taxon>
        <taxon>Ceratina</taxon>
        <taxon>Zadontomerus</taxon>
    </lineage>
</organism>
<gene>
    <name evidence="2" type="primary">LOC108630282</name>
</gene>
<evidence type="ECO:0000313" key="2">
    <source>
        <dbReference type="RefSeq" id="XP_026673801.1"/>
    </source>
</evidence>
<accession>A0AAJ7S9J5</accession>
<keyword evidence="1" id="KW-1185">Reference proteome</keyword>
<dbReference type="RefSeq" id="XP_026673801.1">
    <property type="nucleotide sequence ID" value="XM_026818000.1"/>
</dbReference>
<reference evidence="2" key="1">
    <citation type="submission" date="2025-08" db="UniProtKB">
        <authorList>
            <consortium name="RefSeq"/>
        </authorList>
    </citation>
    <scope>IDENTIFICATION</scope>
    <source>
        <tissue evidence="2">Whole body</tissue>
    </source>
</reference>
<dbReference type="GeneID" id="108630282"/>
<protein>
    <submittedName>
        <fullName evidence="2">Probable 28S ribosomal protein S6, mitochondrial isoform X2</fullName>
    </submittedName>
</protein>
<proteinExistence type="predicted"/>
<sequence>MPTYEMPLLLRVANKVDLLGKLKTGVRKISHVKHIPIMEIIHELASVKLIKDDCKRNLGIIKAYVYKQNELNKNMECTLHDELLPPPYRPSVQKLLETGRKFNRNKFESNSGLDYYPFKR</sequence>